<dbReference type="Proteomes" id="UP001153620">
    <property type="component" value="Chromosome 1"/>
</dbReference>
<dbReference type="PANTHER" id="PTHR43115">
    <property type="entry name" value="DEHYDROGENASE/REDUCTASE SDR FAMILY MEMBER 11"/>
    <property type="match status" value="1"/>
</dbReference>
<keyword evidence="5" id="KW-1185">Reference proteome</keyword>
<dbReference type="InterPro" id="IPR020904">
    <property type="entry name" value="Sc_DH/Rdtase_CS"/>
</dbReference>
<organism evidence="4 5">
    <name type="scientific">Chironomus riparius</name>
    <dbReference type="NCBI Taxonomy" id="315576"/>
    <lineage>
        <taxon>Eukaryota</taxon>
        <taxon>Metazoa</taxon>
        <taxon>Ecdysozoa</taxon>
        <taxon>Arthropoda</taxon>
        <taxon>Hexapoda</taxon>
        <taxon>Insecta</taxon>
        <taxon>Pterygota</taxon>
        <taxon>Neoptera</taxon>
        <taxon>Endopterygota</taxon>
        <taxon>Diptera</taxon>
        <taxon>Nematocera</taxon>
        <taxon>Chironomoidea</taxon>
        <taxon>Chironomidae</taxon>
        <taxon>Chironominae</taxon>
        <taxon>Chironomus</taxon>
    </lineage>
</organism>
<name>A0A9N9RPL5_9DIPT</name>
<sequence length="269" mass="29973">MHQFSFQFAFVIYSELINLSCSIMEGKIVCVTGASSGIGADICVELAKNGSIVIGLARRVDKITELNKRLTDQTTSGKIIGYKCDIENQNEIFEAFAFIRKEYERLDVFVNNAGVLMTSFITEDNPENIRKLFEVNVIASCVCLKEAVNLMKETSGKGHVIIMNSILGHRIPDIPPNMRPPFGLYPASKHALLALAQSLRQELSYLKLPIKITSISPGMVETEILAGFNQQLVAMLPKLKVEDVTEAVKYVLNTPDRVRIDDMIIMPMM</sequence>
<dbReference type="PANTHER" id="PTHR43115:SF4">
    <property type="entry name" value="DEHYDROGENASE_REDUCTASE SDR FAMILY MEMBER 11"/>
    <property type="match status" value="1"/>
</dbReference>
<proteinExistence type="inferred from homology"/>
<reference evidence="4" key="2">
    <citation type="submission" date="2022-10" db="EMBL/GenBank/DDBJ databases">
        <authorList>
            <consortium name="ENA_rothamsted_submissions"/>
            <consortium name="culmorum"/>
            <person name="King R."/>
        </authorList>
    </citation>
    <scope>NUCLEOTIDE SEQUENCE</scope>
</reference>
<reference evidence="4" key="1">
    <citation type="submission" date="2022-01" db="EMBL/GenBank/DDBJ databases">
        <authorList>
            <person name="King R."/>
        </authorList>
    </citation>
    <scope>NUCLEOTIDE SEQUENCE</scope>
</reference>
<protein>
    <submittedName>
        <fullName evidence="4">Uncharacterized protein</fullName>
    </submittedName>
</protein>
<dbReference type="SUPFAM" id="SSF51735">
    <property type="entry name" value="NAD(P)-binding Rossmann-fold domains"/>
    <property type="match status" value="1"/>
</dbReference>
<dbReference type="FunFam" id="3.40.50.720:FF:000047">
    <property type="entry name" value="NADP-dependent L-serine/L-allo-threonine dehydrogenase"/>
    <property type="match status" value="1"/>
</dbReference>
<dbReference type="PROSITE" id="PS00061">
    <property type="entry name" value="ADH_SHORT"/>
    <property type="match status" value="1"/>
</dbReference>
<dbReference type="PRINTS" id="PR00081">
    <property type="entry name" value="GDHRDH"/>
</dbReference>
<accession>A0A9N9RPL5</accession>
<evidence type="ECO:0000256" key="3">
    <source>
        <dbReference type="RuleBase" id="RU000363"/>
    </source>
</evidence>
<evidence type="ECO:0000313" key="5">
    <source>
        <dbReference type="Proteomes" id="UP001153620"/>
    </source>
</evidence>
<dbReference type="EMBL" id="OU895877">
    <property type="protein sequence ID" value="CAG9800763.1"/>
    <property type="molecule type" value="Genomic_DNA"/>
</dbReference>
<evidence type="ECO:0000313" key="4">
    <source>
        <dbReference type="EMBL" id="CAG9800763.1"/>
    </source>
</evidence>
<dbReference type="Gene3D" id="3.40.50.720">
    <property type="entry name" value="NAD(P)-binding Rossmann-like Domain"/>
    <property type="match status" value="1"/>
</dbReference>
<dbReference type="PRINTS" id="PR00080">
    <property type="entry name" value="SDRFAMILY"/>
</dbReference>
<dbReference type="InterPro" id="IPR036291">
    <property type="entry name" value="NAD(P)-bd_dom_sf"/>
</dbReference>
<gene>
    <name evidence="4" type="ORF">CHIRRI_LOCUS3701</name>
</gene>
<dbReference type="Pfam" id="PF00106">
    <property type="entry name" value="adh_short"/>
    <property type="match status" value="1"/>
</dbReference>
<dbReference type="InterPro" id="IPR002347">
    <property type="entry name" value="SDR_fam"/>
</dbReference>
<keyword evidence="2" id="KW-0560">Oxidoreductase</keyword>
<dbReference type="OrthoDB" id="1933717at2759"/>
<comment type="similarity">
    <text evidence="1 3">Belongs to the short-chain dehydrogenases/reductases (SDR) family.</text>
</comment>
<dbReference type="GO" id="GO:0016616">
    <property type="term" value="F:oxidoreductase activity, acting on the CH-OH group of donors, NAD or NADP as acceptor"/>
    <property type="evidence" value="ECO:0007669"/>
    <property type="project" value="UniProtKB-ARBA"/>
</dbReference>
<evidence type="ECO:0000256" key="1">
    <source>
        <dbReference type="ARBA" id="ARBA00006484"/>
    </source>
</evidence>
<evidence type="ECO:0000256" key="2">
    <source>
        <dbReference type="ARBA" id="ARBA00023002"/>
    </source>
</evidence>
<dbReference type="AlphaFoldDB" id="A0A9N9RPL5"/>